<sequence>MKKHRSLILAALVAVALTFPSLAMAGNGITATEMQAMFDGKVEVAALTVGEMEATEGALLTLPLALVSPALGLTGPVLGVAEPLLGGLLGGGLPVVDGLLGGGLPVVDGLLGGGLL</sequence>
<accession>D6Z1R4</accession>
<dbReference type="KEGG" id="dak:DaAHT2_0785"/>
<dbReference type="RefSeq" id="WP_013163019.1">
    <property type="nucleotide sequence ID" value="NC_014216.1"/>
</dbReference>
<keyword evidence="3" id="KW-1185">Reference proteome</keyword>
<protein>
    <submittedName>
        <fullName evidence="2">Uncharacterized protein</fullName>
    </submittedName>
</protein>
<evidence type="ECO:0000313" key="2">
    <source>
        <dbReference type="EMBL" id="ADH85489.1"/>
    </source>
</evidence>
<dbReference type="EMBL" id="CP001940">
    <property type="protein sequence ID" value="ADH85489.1"/>
    <property type="molecule type" value="Genomic_DNA"/>
</dbReference>
<dbReference type="HOGENOM" id="CLU_2092841_0_0_7"/>
<reference evidence="3" key="1">
    <citation type="submission" date="2010-02" db="EMBL/GenBank/DDBJ databases">
        <title>Complete sequence of Desulfurivibrio alkaliphilus AHT2.</title>
        <authorList>
            <consortium name="US DOE Joint Genome Institute"/>
            <person name="Pitluck S."/>
            <person name="Chertkov O."/>
            <person name="Detter J.C."/>
            <person name="Han C."/>
            <person name="Tapia R."/>
            <person name="Larimer F."/>
            <person name="Land M."/>
            <person name="Hauser L."/>
            <person name="Kyrpides N."/>
            <person name="Mikhailova N."/>
            <person name="Sorokin D.Y."/>
            <person name="Muyzer G."/>
            <person name="Woyke T."/>
        </authorList>
    </citation>
    <scope>NUCLEOTIDE SEQUENCE [LARGE SCALE GENOMIC DNA]</scope>
    <source>
        <strain evidence="3">DSM 19089 / UNIQEM U267 / AHT2</strain>
    </source>
</reference>
<keyword evidence="1" id="KW-0732">Signal</keyword>
<dbReference type="Proteomes" id="UP000001508">
    <property type="component" value="Chromosome"/>
</dbReference>
<evidence type="ECO:0000256" key="1">
    <source>
        <dbReference type="SAM" id="SignalP"/>
    </source>
</evidence>
<dbReference type="STRING" id="589865.DaAHT2_0785"/>
<gene>
    <name evidence="2" type="ordered locus">DaAHT2_0785</name>
</gene>
<evidence type="ECO:0000313" key="3">
    <source>
        <dbReference type="Proteomes" id="UP000001508"/>
    </source>
</evidence>
<proteinExistence type="predicted"/>
<dbReference type="AlphaFoldDB" id="D6Z1R4"/>
<feature type="signal peptide" evidence="1">
    <location>
        <begin position="1"/>
        <end position="25"/>
    </location>
</feature>
<dbReference type="InParanoid" id="D6Z1R4"/>
<organism evidence="2 3">
    <name type="scientific">Desulfurivibrio alkaliphilus (strain DSM 19089 / UNIQEM U267 / AHT2)</name>
    <dbReference type="NCBI Taxonomy" id="589865"/>
    <lineage>
        <taxon>Bacteria</taxon>
        <taxon>Pseudomonadati</taxon>
        <taxon>Thermodesulfobacteriota</taxon>
        <taxon>Desulfobulbia</taxon>
        <taxon>Desulfobulbales</taxon>
        <taxon>Desulfobulbaceae</taxon>
        <taxon>Desulfurivibrio</taxon>
    </lineage>
</organism>
<name>D6Z1R4_DESAT</name>
<feature type="chain" id="PRO_5003091283" evidence="1">
    <location>
        <begin position="26"/>
        <end position="116"/>
    </location>
</feature>